<dbReference type="InterPro" id="IPR011990">
    <property type="entry name" value="TPR-like_helical_dom_sf"/>
</dbReference>
<evidence type="ECO:0000256" key="1">
    <source>
        <dbReference type="SAM" id="SignalP"/>
    </source>
</evidence>
<evidence type="ECO:0000313" key="3">
    <source>
        <dbReference type="EMBL" id="GAA0224363.1"/>
    </source>
</evidence>
<reference evidence="4" key="1">
    <citation type="journal article" date="2019" name="Int. J. Syst. Evol. Microbiol.">
        <title>The Global Catalogue of Microorganisms (GCM) 10K type strain sequencing project: providing services to taxonomists for standard genome sequencing and annotation.</title>
        <authorList>
            <consortium name="The Broad Institute Genomics Platform"/>
            <consortium name="The Broad Institute Genome Sequencing Center for Infectious Disease"/>
            <person name="Wu L."/>
            <person name="Ma J."/>
        </authorList>
    </citation>
    <scope>NUCLEOTIDE SEQUENCE [LARGE SCALE GENOMIC DNA]</scope>
    <source>
        <strain evidence="4">JCM 16240</strain>
    </source>
</reference>
<dbReference type="NCBIfam" id="TIGR03939">
    <property type="entry name" value="PGA_TPR_OMP"/>
    <property type="match status" value="1"/>
</dbReference>
<dbReference type="SMART" id="SM00028">
    <property type="entry name" value="TPR"/>
    <property type="match status" value="4"/>
</dbReference>
<sequence>MNDTLPLAAFTFCTLLALPAISAQAATSDYQALIREARAGDYAPALQMLEQRLDRNPKDGRALADYLVIAGWSGNHTAVLQAYERAGSPAALPAPALNAVARAYRDAQQWPTAIDLFSQGERRFPDQAMFAYGHVMTLADAGRSAEAIERGQALATGRPDDPDAHLALAYAHGRNGQPYAALEQASQAYSLAPERPYVVRAYVLAQQDAGLPQSALRLADAHPGLMNPAQTRSLQADAAAQLVRAAMTASRGEANRYALADQALATYEKLIPEWDALGPPARADADRARADRLQALSARRRPRELVAAYETMRAEGRPVPAYVLDDVASAYLALRQPEKAEPLFRQSLESQAVQPQTAAHLQSEIGLFYALTESDPTLDKQQQFNQEAESIPVWIYHKGDPVRYPNAVKLDAALAGAMATLYSGRTRQAQEQLDAMVELAPNNSQLRTARAQVYRARGLPRHAEADLQIAQTQDPRSIRVVQEQASTALMLNEPNEADPLIDDLLARAPEDPAVQRLAEDRDIARKAELQVTGGYGATNDSPVLGSHELSIESTLYSPPVTDHWRVFAGTGYSQAEFEDGNAHLAWARAGAQWRSRDITAQAEVSANRFGFGTLAGAAVSAQYALDDHWQIGAEAALKSRDTPLKALRHDITSNRFGVAVRWHGDERREWSLAVFPSYFSDGNRRIEVEVSGRQRLYTTPRVRMDALLELSGSHNSADDAPYFNPKSDFTALPMLEVVHTLYQRYDTRWEQRFLAGAGLYSQQDHGSGAIFQIGYGQHFQYARNLDFGVLLTGTSRPYDGQRERDFRVLVSMTYRF</sequence>
<protein>
    <submittedName>
        <fullName evidence="3">Poly-beta-1,6 N-acetyl-D-glucosamine export porin PgaA</fullName>
    </submittedName>
</protein>
<dbReference type="SUPFAM" id="SSF103515">
    <property type="entry name" value="Autotransporter"/>
    <property type="match status" value="1"/>
</dbReference>
<dbReference type="EMBL" id="BAAAFN010000009">
    <property type="protein sequence ID" value="GAA0224363.1"/>
    <property type="molecule type" value="Genomic_DNA"/>
</dbReference>
<dbReference type="Pfam" id="PF21197">
    <property type="entry name" value="PgaA_barrel"/>
    <property type="match status" value="1"/>
</dbReference>
<feature type="domain" description="PgaA membrane beta barrel" evidence="2">
    <location>
        <begin position="524"/>
        <end position="816"/>
    </location>
</feature>
<dbReference type="InterPro" id="IPR019734">
    <property type="entry name" value="TPR_rpt"/>
</dbReference>
<accession>A0ABP3D622</accession>
<dbReference type="SUPFAM" id="SSF48452">
    <property type="entry name" value="TPR-like"/>
    <property type="match status" value="2"/>
</dbReference>
<feature type="signal peptide" evidence="1">
    <location>
        <begin position="1"/>
        <end position="25"/>
    </location>
</feature>
<dbReference type="Proteomes" id="UP001501176">
    <property type="component" value="Unassembled WGS sequence"/>
</dbReference>
<organism evidence="3 4">
    <name type="scientific">Castellaniella daejeonensis</name>
    <dbReference type="NCBI Taxonomy" id="659013"/>
    <lineage>
        <taxon>Bacteria</taxon>
        <taxon>Pseudomonadati</taxon>
        <taxon>Pseudomonadota</taxon>
        <taxon>Betaproteobacteria</taxon>
        <taxon>Burkholderiales</taxon>
        <taxon>Alcaligenaceae</taxon>
        <taxon>Castellaniella</taxon>
    </lineage>
</organism>
<evidence type="ECO:0000313" key="4">
    <source>
        <dbReference type="Proteomes" id="UP001501176"/>
    </source>
</evidence>
<evidence type="ECO:0000259" key="2">
    <source>
        <dbReference type="Pfam" id="PF21197"/>
    </source>
</evidence>
<gene>
    <name evidence="3" type="primary">pgaA</name>
    <name evidence="3" type="ORF">GCM10009125_11680</name>
</gene>
<dbReference type="InterPro" id="IPR036709">
    <property type="entry name" value="Autotransporte_beta_dom_sf"/>
</dbReference>
<proteinExistence type="predicted"/>
<name>A0ABP3D622_9BURK</name>
<dbReference type="InterPro" id="IPR023870">
    <property type="entry name" value="PGA_export_porin_PgaA"/>
</dbReference>
<keyword evidence="1" id="KW-0732">Signal</keyword>
<comment type="caution">
    <text evidence="3">The sequence shown here is derived from an EMBL/GenBank/DDBJ whole genome shotgun (WGS) entry which is preliminary data.</text>
</comment>
<feature type="chain" id="PRO_5047042955" evidence="1">
    <location>
        <begin position="26"/>
        <end position="816"/>
    </location>
</feature>
<dbReference type="InterPro" id="IPR049003">
    <property type="entry name" value="PgaA_barrel"/>
</dbReference>
<keyword evidence="4" id="KW-1185">Reference proteome</keyword>
<dbReference type="RefSeq" id="WP_325126801.1">
    <property type="nucleotide sequence ID" value="NZ_BAAAFN010000009.1"/>
</dbReference>
<dbReference type="Gene3D" id="1.25.40.10">
    <property type="entry name" value="Tetratricopeptide repeat domain"/>
    <property type="match status" value="2"/>
</dbReference>